<feature type="transmembrane region" description="Helical" evidence="1">
    <location>
        <begin position="83"/>
        <end position="105"/>
    </location>
</feature>
<sequence>MDYIQQIFSRIHLSSFSDLLKTISGPQMLFAGLLLVFLLLYGLSLGRTRALVSLLGIYIAYVFNATFIYFSELYRWIPLKDTNLIRVVALLIVYLGVFYILNRSLVKARLTLKEASFFSVFIISVLQLGFLISIITNTLSYEMLAYFPGPFLLYFSTKTALFYWAIAPILMLIFLKRHE</sequence>
<keyword evidence="1" id="KW-0812">Transmembrane</keyword>
<dbReference type="EMBL" id="LBXZ01000001">
    <property type="protein sequence ID" value="KKR41244.1"/>
    <property type="molecule type" value="Genomic_DNA"/>
</dbReference>
<dbReference type="Proteomes" id="UP000034072">
    <property type="component" value="Unassembled WGS sequence"/>
</dbReference>
<organism evidence="2 3">
    <name type="scientific">Candidatus Yanofskybacteria bacterium GW2011_GWE2_40_11</name>
    <dbReference type="NCBI Taxonomy" id="1619033"/>
    <lineage>
        <taxon>Bacteria</taxon>
        <taxon>Candidatus Yanofskyibacteriota</taxon>
    </lineage>
</organism>
<keyword evidence="1" id="KW-1133">Transmembrane helix</keyword>
<feature type="transmembrane region" description="Helical" evidence="1">
    <location>
        <begin position="23"/>
        <end position="43"/>
    </location>
</feature>
<dbReference type="AlphaFoldDB" id="A0A0G0QLE2"/>
<accession>A0A0G0QLE2</accession>
<gene>
    <name evidence="2" type="ORF">UT75_C0001G0148</name>
</gene>
<comment type="caution">
    <text evidence="2">The sequence shown here is derived from an EMBL/GenBank/DDBJ whole genome shotgun (WGS) entry which is preliminary data.</text>
</comment>
<proteinExistence type="predicted"/>
<feature type="transmembrane region" description="Helical" evidence="1">
    <location>
        <begin position="151"/>
        <end position="175"/>
    </location>
</feature>
<keyword evidence="1" id="KW-0472">Membrane</keyword>
<feature type="transmembrane region" description="Helical" evidence="1">
    <location>
        <begin position="117"/>
        <end position="139"/>
    </location>
</feature>
<evidence type="ECO:0000256" key="1">
    <source>
        <dbReference type="SAM" id="Phobius"/>
    </source>
</evidence>
<evidence type="ECO:0000313" key="2">
    <source>
        <dbReference type="EMBL" id="KKR41244.1"/>
    </source>
</evidence>
<feature type="transmembrane region" description="Helical" evidence="1">
    <location>
        <begin position="50"/>
        <end position="71"/>
    </location>
</feature>
<evidence type="ECO:0000313" key="3">
    <source>
        <dbReference type="Proteomes" id="UP000034072"/>
    </source>
</evidence>
<name>A0A0G0QLE2_9BACT</name>
<protein>
    <submittedName>
        <fullName evidence="2">Uncharacterized protein</fullName>
    </submittedName>
</protein>
<reference evidence="2 3" key="1">
    <citation type="journal article" date="2015" name="Nature">
        <title>rRNA introns, odd ribosomes, and small enigmatic genomes across a large radiation of phyla.</title>
        <authorList>
            <person name="Brown C.T."/>
            <person name="Hug L.A."/>
            <person name="Thomas B.C."/>
            <person name="Sharon I."/>
            <person name="Castelle C.J."/>
            <person name="Singh A."/>
            <person name="Wilkins M.J."/>
            <person name="Williams K.H."/>
            <person name="Banfield J.F."/>
        </authorList>
    </citation>
    <scope>NUCLEOTIDE SEQUENCE [LARGE SCALE GENOMIC DNA]</scope>
</reference>